<dbReference type="GO" id="GO:0016491">
    <property type="term" value="F:oxidoreductase activity"/>
    <property type="evidence" value="ECO:0007669"/>
    <property type="project" value="UniProtKB-KW"/>
</dbReference>
<dbReference type="Gene3D" id="3.40.50.720">
    <property type="entry name" value="NAD(P)-binding Rossmann-like Domain"/>
    <property type="match status" value="1"/>
</dbReference>
<dbReference type="PRINTS" id="PR00080">
    <property type="entry name" value="SDRFAMILY"/>
</dbReference>
<reference evidence="5 6" key="1">
    <citation type="submission" date="2019-03" db="EMBL/GenBank/DDBJ databases">
        <title>Genomic Encyclopedia of Type Strains, Phase IV (KMG-IV): sequencing the most valuable type-strain genomes for metagenomic binning, comparative biology and taxonomic classification.</title>
        <authorList>
            <person name="Goeker M."/>
        </authorList>
    </citation>
    <scope>NUCLEOTIDE SEQUENCE [LARGE SCALE GENOMIC DNA]</scope>
    <source>
        <strain evidence="5 6">DSM 24176</strain>
    </source>
</reference>
<keyword evidence="3" id="KW-0753">Steroid metabolism</keyword>
<dbReference type="PANTHER" id="PTHR42879:SF2">
    <property type="entry name" value="3-OXOACYL-[ACYL-CARRIER-PROTEIN] REDUCTASE FABG"/>
    <property type="match status" value="1"/>
</dbReference>
<dbReference type="EMBL" id="SMGQ01000012">
    <property type="protein sequence ID" value="TCK93454.1"/>
    <property type="molecule type" value="Genomic_DNA"/>
</dbReference>
<dbReference type="FunFam" id="3.40.50.720:FF:000173">
    <property type="entry name" value="3-oxoacyl-[acyl-carrier protein] reductase"/>
    <property type="match status" value="1"/>
</dbReference>
<name>A0A4R1MQ22_9FIRM</name>
<protein>
    <submittedName>
        <fullName evidence="5">3-oxoacyl-[acyl-carrier protein] reductase</fullName>
    </submittedName>
</protein>
<evidence type="ECO:0000256" key="4">
    <source>
        <dbReference type="RuleBase" id="RU000363"/>
    </source>
</evidence>
<dbReference type="GO" id="GO:0032787">
    <property type="term" value="P:monocarboxylic acid metabolic process"/>
    <property type="evidence" value="ECO:0007669"/>
    <property type="project" value="UniProtKB-ARBA"/>
</dbReference>
<proteinExistence type="inferred from homology"/>
<evidence type="ECO:0000256" key="1">
    <source>
        <dbReference type="ARBA" id="ARBA00006484"/>
    </source>
</evidence>
<evidence type="ECO:0000256" key="3">
    <source>
        <dbReference type="ARBA" id="ARBA00023221"/>
    </source>
</evidence>
<dbReference type="InterPro" id="IPR020904">
    <property type="entry name" value="Sc_DH/Rdtase_CS"/>
</dbReference>
<dbReference type="InterPro" id="IPR036291">
    <property type="entry name" value="NAD(P)-bd_dom_sf"/>
</dbReference>
<dbReference type="Pfam" id="PF00106">
    <property type="entry name" value="adh_short"/>
    <property type="match status" value="1"/>
</dbReference>
<dbReference type="OrthoDB" id="9803333at2"/>
<dbReference type="NCBIfam" id="NF047420">
    <property type="entry name" value="EF_P_mod_YmfI"/>
    <property type="match status" value="1"/>
</dbReference>
<comment type="similarity">
    <text evidence="1 4">Belongs to the short-chain dehydrogenases/reductases (SDR) family.</text>
</comment>
<gene>
    <name evidence="5" type="ORF">EDC19_1647</name>
</gene>
<dbReference type="NCBIfam" id="NF009466">
    <property type="entry name" value="PRK12826.1-2"/>
    <property type="match status" value="1"/>
</dbReference>
<dbReference type="SUPFAM" id="SSF51735">
    <property type="entry name" value="NAD(P)-binding Rossmann-fold domains"/>
    <property type="match status" value="1"/>
</dbReference>
<evidence type="ECO:0000313" key="6">
    <source>
        <dbReference type="Proteomes" id="UP000294545"/>
    </source>
</evidence>
<dbReference type="PANTHER" id="PTHR42879">
    <property type="entry name" value="3-OXOACYL-(ACYL-CARRIER-PROTEIN) REDUCTASE"/>
    <property type="match status" value="1"/>
</dbReference>
<comment type="caution">
    <text evidence="5">The sequence shown here is derived from an EMBL/GenBank/DDBJ whole genome shotgun (WGS) entry which is preliminary data.</text>
</comment>
<dbReference type="Proteomes" id="UP000294545">
    <property type="component" value="Unassembled WGS sequence"/>
</dbReference>
<keyword evidence="3" id="KW-0443">Lipid metabolism</keyword>
<dbReference type="GO" id="GO:0008202">
    <property type="term" value="P:steroid metabolic process"/>
    <property type="evidence" value="ECO:0007669"/>
    <property type="project" value="UniProtKB-KW"/>
</dbReference>
<dbReference type="PROSITE" id="PS00061">
    <property type="entry name" value="ADH_SHORT"/>
    <property type="match status" value="1"/>
</dbReference>
<keyword evidence="2" id="KW-0560">Oxidoreductase</keyword>
<dbReference type="AlphaFoldDB" id="A0A4R1MQ22"/>
<accession>A0A4R1MQ22</accession>
<evidence type="ECO:0000313" key="5">
    <source>
        <dbReference type="EMBL" id="TCK93454.1"/>
    </source>
</evidence>
<organism evidence="5 6">
    <name type="scientific">Natranaerovirga hydrolytica</name>
    <dbReference type="NCBI Taxonomy" id="680378"/>
    <lineage>
        <taxon>Bacteria</taxon>
        <taxon>Bacillati</taxon>
        <taxon>Bacillota</taxon>
        <taxon>Clostridia</taxon>
        <taxon>Lachnospirales</taxon>
        <taxon>Natranaerovirgaceae</taxon>
        <taxon>Natranaerovirga</taxon>
    </lineage>
</organism>
<dbReference type="InterPro" id="IPR050259">
    <property type="entry name" value="SDR"/>
</dbReference>
<dbReference type="RefSeq" id="WP_132282359.1">
    <property type="nucleotide sequence ID" value="NZ_SMGQ01000012.1"/>
</dbReference>
<dbReference type="InterPro" id="IPR002347">
    <property type="entry name" value="SDR_fam"/>
</dbReference>
<keyword evidence="6" id="KW-1185">Reference proteome</keyword>
<evidence type="ECO:0000256" key="2">
    <source>
        <dbReference type="ARBA" id="ARBA00023002"/>
    </source>
</evidence>
<dbReference type="PRINTS" id="PR00081">
    <property type="entry name" value="GDHRDH"/>
</dbReference>
<sequence>MNPKKTVLITGASRGIGKAMALLFAKHQHYNIVIVAKNNLSLLNNVKSQINEMGAQCLCFLTDVSQYKPTEDMIKEIYSQFNTIDIVINNAGLSYIGLLTDMNVEQWQSIIGTNLNSLFNVSHCVIPDMVRQKKGKIINISSVWGEVGACLEVAYSASKGGMNAFTKALAKELAPSNIQVNAISCGMIDTDMNHNFSLEEINHIIDEIPSGRMGSTADVAQLAYYLCQDTSNYITGQILRVDGGWL</sequence>